<dbReference type="Proteomes" id="UP000030651">
    <property type="component" value="Unassembled WGS sequence"/>
</dbReference>
<dbReference type="GeneID" id="19268899"/>
<evidence type="ECO:0000313" key="3">
    <source>
        <dbReference type="Proteomes" id="UP000030651"/>
    </source>
</evidence>
<feature type="domain" description="Heterokaryon incompatibility" evidence="1">
    <location>
        <begin position="320"/>
        <end position="433"/>
    </location>
</feature>
<dbReference type="AlphaFoldDB" id="W3XKV3"/>
<dbReference type="PANTHER" id="PTHR24148">
    <property type="entry name" value="ANKYRIN REPEAT DOMAIN-CONTAINING PROTEIN 39 HOMOLOG-RELATED"/>
    <property type="match status" value="1"/>
</dbReference>
<dbReference type="HOGENOM" id="CLU_375562_0_0_1"/>
<gene>
    <name evidence="2" type="ORF">PFICI_03886</name>
</gene>
<reference evidence="3" key="1">
    <citation type="journal article" date="2015" name="BMC Genomics">
        <title>Genomic and transcriptomic analysis of the endophytic fungus Pestalotiopsis fici reveals its lifestyle and high potential for synthesis of natural products.</title>
        <authorList>
            <person name="Wang X."/>
            <person name="Zhang X."/>
            <person name="Liu L."/>
            <person name="Xiang M."/>
            <person name="Wang W."/>
            <person name="Sun X."/>
            <person name="Che Y."/>
            <person name="Guo L."/>
            <person name="Liu G."/>
            <person name="Guo L."/>
            <person name="Wang C."/>
            <person name="Yin W.B."/>
            <person name="Stadler M."/>
            <person name="Zhang X."/>
            <person name="Liu X."/>
        </authorList>
    </citation>
    <scope>NUCLEOTIDE SEQUENCE [LARGE SCALE GENOMIC DNA]</scope>
    <source>
        <strain evidence="3">W106-1 / CGMCC3.15140</strain>
    </source>
</reference>
<proteinExistence type="predicted"/>
<protein>
    <recommendedName>
        <fullName evidence="1">Heterokaryon incompatibility domain-containing protein</fullName>
    </recommendedName>
</protein>
<sequence length="739" mass="84130">MPSEPRTGNYEQANRRRVDKTYELRRRKLMLAELNPPVNTNPPCDEVILVTQVSLEGWFFPGAWVDGHMASARYCKIAHLGLCESDHLHVTVVDAEGNKAHFRWQMTKNLIHAPMQQVQMAAVIVMESSSEADNILQRYVAKCTVTNIKAIVTWCDAPFCPDREHQVLIDATRMRASFSHVEEELAVGRLPWVLPIMIPDWPIRLRHQKEDLEETQDQLWKRLSRSREEHGSTKKSNLYANAVTCGELKVMAPLLSDRTVDDSLLICVGHDIVKDMEAWQSNQKARDMTEDWRLQQNSIPKRVYDVETGQIVPCTTDTEYTALSYVWAQHSEKTTISMIQKLSSKMGTRYWWVDRLCMRTAEEKAEEIPRMAGYYQNARTTVIFDRDLASETFKSASFSRTCWTGNALESMSRELQTAVDYTTWAKRVWTLQEFVLASRVLFVTHSGLLEGYFYGSWSAGSPYWSSLYFTDVPWFSIVYEPSECEFQRATVGRRFGFLNDRPIGPSNYTWPRPTQGSSLSLGEAWTLGKGRQCTQKEDLIYGMTALLANSKNIIVEYGIDWAELMRRCCQWGLVQADVLTSRRICNEQGVCWAPDVSDHNVPILFNGDESRSNTGFARPNKMITMNTLSSECEVNLPQLDIHCGPDTAKGNRTWGVLWFDGIAYSAVFINASIPLSHVNCTGLLVAGESKRLLLVLGQMKGTNDVIFYKIGMCEAVINEDEDDLPWEKISKAANRVMLG</sequence>
<organism evidence="2 3">
    <name type="scientific">Pestalotiopsis fici (strain W106-1 / CGMCC3.15140)</name>
    <dbReference type="NCBI Taxonomy" id="1229662"/>
    <lineage>
        <taxon>Eukaryota</taxon>
        <taxon>Fungi</taxon>
        <taxon>Dikarya</taxon>
        <taxon>Ascomycota</taxon>
        <taxon>Pezizomycotina</taxon>
        <taxon>Sordariomycetes</taxon>
        <taxon>Xylariomycetidae</taxon>
        <taxon>Amphisphaeriales</taxon>
        <taxon>Sporocadaceae</taxon>
        <taxon>Pestalotiopsis</taxon>
    </lineage>
</organism>
<name>W3XKV3_PESFW</name>
<accession>W3XKV3</accession>
<dbReference type="KEGG" id="pfy:PFICI_03886"/>
<dbReference type="InterPro" id="IPR052895">
    <property type="entry name" value="HetReg/Transcr_Mod"/>
</dbReference>
<dbReference type="Pfam" id="PF06985">
    <property type="entry name" value="HET"/>
    <property type="match status" value="1"/>
</dbReference>
<dbReference type="EMBL" id="KI912110">
    <property type="protein sequence ID" value="ETS85861.1"/>
    <property type="molecule type" value="Genomic_DNA"/>
</dbReference>
<dbReference type="InParanoid" id="W3XKV3"/>
<dbReference type="InterPro" id="IPR010730">
    <property type="entry name" value="HET"/>
</dbReference>
<keyword evidence="3" id="KW-1185">Reference proteome</keyword>
<evidence type="ECO:0000313" key="2">
    <source>
        <dbReference type="EMBL" id="ETS85861.1"/>
    </source>
</evidence>
<dbReference type="OrthoDB" id="2157530at2759"/>
<dbReference type="RefSeq" id="XP_007830658.1">
    <property type="nucleotide sequence ID" value="XM_007832467.1"/>
</dbReference>
<dbReference type="PANTHER" id="PTHR24148:SF64">
    <property type="entry name" value="HETEROKARYON INCOMPATIBILITY DOMAIN-CONTAINING PROTEIN"/>
    <property type="match status" value="1"/>
</dbReference>
<evidence type="ECO:0000259" key="1">
    <source>
        <dbReference type="Pfam" id="PF06985"/>
    </source>
</evidence>